<comment type="caution">
    <text evidence="2">The sequence shown here is derived from an EMBL/GenBank/DDBJ whole genome shotgun (WGS) entry which is preliminary data.</text>
</comment>
<reference evidence="2" key="1">
    <citation type="submission" date="2021-12" db="EMBL/GenBank/DDBJ databases">
        <authorList>
            <person name="Lee J.-H."/>
            <person name="Kim S.-B."/>
        </authorList>
    </citation>
    <scope>NUCLEOTIDE SEQUENCE</scope>
    <source>
        <strain evidence="2">NR30</strain>
    </source>
</reference>
<gene>
    <name evidence="2" type="ORF">LJ657_33350</name>
</gene>
<dbReference type="InterPro" id="IPR047960">
    <property type="entry name" value="Transpos_IS1380"/>
</dbReference>
<dbReference type="RefSeq" id="WP_232652630.1">
    <property type="nucleotide sequence ID" value="NZ_JAJSBI010000021.1"/>
</dbReference>
<dbReference type="InterPro" id="IPR025668">
    <property type="entry name" value="Tnp_DDE_dom"/>
</dbReference>
<organism evidence="2 3">
    <name type="scientific">Streptomyces guryensis</name>
    <dbReference type="NCBI Taxonomy" id="2886947"/>
    <lineage>
        <taxon>Bacteria</taxon>
        <taxon>Bacillati</taxon>
        <taxon>Actinomycetota</taxon>
        <taxon>Actinomycetes</taxon>
        <taxon>Kitasatosporales</taxon>
        <taxon>Streptomycetaceae</taxon>
        <taxon>Streptomyces</taxon>
    </lineage>
</organism>
<proteinExistence type="predicted"/>
<dbReference type="Pfam" id="PF13701">
    <property type="entry name" value="DDE_Tnp_1_4"/>
    <property type="match status" value="1"/>
</dbReference>
<dbReference type="NCBIfam" id="NF033539">
    <property type="entry name" value="transpos_IS1380"/>
    <property type="match status" value="1"/>
</dbReference>
<evidence type="ECO:0000259" key="1">
    <source>
        <dbReference type="Pfam" id="PF13701"/>
    </source>
</evidence>
<dbReference type="Proteomes" id="UP001108029">
    <property type="component" value="Unassembled WGS sequence"/>
</dbReference>
<dbReference type="EMBL" id="JAJSBI010000021">
    <property type="protein sequence ID" value="MCD9878415.1"/>
    <property type="molecule type" value="Genomic_DNA"/>
</dbReference>
<sequence length="485" mass="51898">MNLAEGFLSVQAEGTFYVQAVGLRPKVQVSADGSGVVGHAGARLLADLADATGLTAAYSAALRPLRPRGTGHDPGRIGTDLAVMLADGGQAIADLAVLRDQAALFGSVASTPTAWRLLSDVDETVLASLASARAQAREVAWLHAAEHGEGIPAVRAAGRMLPGLVLDLDATLITCHSEKAQAAPTYKGGFGFHPLLCFLANTGEALSGRLRPGNAGANTATDHITVLGQALAQIPDAHRHGTDILIRTDSAGSAKAFLAHVRDLRKRGIRTCFSVGYAITGTVRRAIGAMPDRLWHPALNQDGTLREGADVAELTGMIDLDGYPNGTRVIVRRERPHPGAQLSLFDQDEGRRHQVFLTDTPYSGGGSAQFLEVRHRGHATVEDHIRCGKTTGFGRFPSRDFHVNAAWLELSLAAIDLLAWTHPLLLDGELASAEPKKLRYRLLHVAARLTRGGRRLRLRISATWPWRHELATAFHRLAALPRPVG</sequence>
<keyword evidence="3" id="KW-1185">Reference proteome</keyword>
<protein>
    <submittedName>
        <fullName evidence="2">IS1380 family transposase</fullName>
    </submittedName>
</protein>
<name>A0A9Q3ZDI3_9ACTN</name>
<accession>A0A9Q3ZDI3</accession>
<feature type="domain" description="Transposase DDE" evidence="1">
    <location>
        <begin position="22"/>
        <end position="481"/>
    </location>
</feature>
<dbReference type="AlphaFoldDB" id="A0A9Q3ZDI3"/>
<evidence type="ECO:0000313" key="3">
    <source>
        <dbReference type="Proteomes" id="UP001108029"/>
    </source>
</evidence>
<evidence type="ECO:0000313" key="2">
    <source>
        <dbReference type="EMBL" id="MCD9878415.1"/>
    </source>
</evidence>